<feature type="transmembrane region" description="Helical" evidence="6">
    <location>
        <begin position="379"/>
        <end position="398"/>
    </location>
</feature>
<dbReference type="PROSITE" id="PS50850">
    <property type="entry name" value="MFS"/>
    <property type="match status" value="1"/>
</dbReference>
<feature type="transmembrane region" description="Helical" evidence="6">
    <location>
        <begin position="196"/>
        <end position="220"/>
    </location>
</feature>
<dbReference type="PANTHER" id="PTHR48021">
    <property type="match status" value="1"/>
</dbReference>
<feature type="domain" description="Major facilitator superfamily (MFS) profile" evidence="7">
    <location>
        <begin position="44"/>
        <end position="530"/>
    </location>
</feature>
<sequence>MSQRSTVPRRLPQGGDINRFNLPEAEALGSPSLGWRHCLGPITVVLNMVIVGTINGWTMISLHYLISGTGGVPLTLTFDESSWIVSLTVLGSMIGSLLGVQLVARSGCRKCLVLCNAMFTLGWFIIYTTASLPILYLARVILGIGFGIANTANPIYMSAIAEINISGILDLVIATGASVGTIFSYILGIWMTYKLLLMILVVISFITFVLNMCISATQYFSQATDETMRSWKTMEYYRDIQNPRTQEMELRAQTRYELPSQSRSNLSSQYRSDSPRQTTSELHQPSTSELRQPSTIEIHPEPTSEIHPRTRRELHHLHILTKFTWTTKLREILQRSNRKALFIMLGLIMAQQLSGNFITMQYLQVLFDTITIDIDVQEATIFVLGANLISGCIFHLQVPSLGRRILLILSTLGSCFTLIILATYLLLVEHEFDVSTVATLPVYDLMIYQIVFHIGLGTLPNVLLYELFPTELIGFVGTIIVIFDGIIGFTVSKLYQVIIDNVGPCAIYFIFAISCFLAFLMVLIWIPETKGKTYQQIEALLVGENLNSLNEEVRTDEMDVHRF</sequence>
<feature type="compositionally biased region" description="Polar residues" evidence="5">
    <location>
        <begin position="259"/>
        <end position="295"/>
    </location>
</feature>
<dbReference type="GeneID" id="100644737"/>
<organism evidence="8 9">
    <name type="scientific">Bombus terrestris</name>
    <name type="common">Buff-tailed bumblebee</name>
    <name type="synonym">Apis terrestris</name>
    <dbReference type="NCBI Taxonomy" id="30195"/>
    <lineage>
        <taxon>Eukaryota</taxon>
        <taxon>Metazoa</taxon>
        <taxon>Ecdysozoa</taxon>
        <taxon>Arthropoda</taxon>
        <taxon>Hexapoda</taxon>
        <taxon>Insecta</taxon>
        <taxon>Pterygota</taxon>
        <taxon>Neoptera</taxon>
        <taxon>Endopterygota</taxon>
        <taxon>Hymenoptera</taxon>
        <taxon>Apocrita</taxon>
        <taxon>Aculeata</taxon>
        <taxon>Apoidea</taxon>
        <taxon>Anthophila</taxon>
        <taxon>Apidae</taxon>
        <taxon>Bombus</taxon>
        <taxon>Bombus</taxon>
    </lineage>
</organism>
<feature type="transmembrane region" description="Helical" evidence="6">
    <location>
        <begin position="168"/>
        <end position="190"/>
    </location>
</feature>
<protein>
    <submittedName>
        <fullName evidence="9">Facilitated trehalose transporter Tret1-like</fullName>
    </submittedName>
</protein>
<feature type="transmembrane region" description="Helical" evidence="6">
    <location>
        <begin position="81"/>
        <end position="104"/>
    </location>
</feature>
<name>A0A9B2MQA1_BOMTE</name>
<dbReference type="OrthoDB" id="4142200at2759"/>
<proteinExistence type="predicted"/>
<feature type="transmembrane region" description="Helical" evidence="6">
    <location>
        <begin position="446"/>
        <end position="465"/>
    </location>
</feature>
<keyword evidence="8" id="KW-1185">Reference proteome</keyword>
<feature type="transmembrane region" description="Helical" evidence="6">
    <location>
        <begin position="405"/>
        <end position="426"/>
    </location>
</feature>
<evidence type="ECO:0000259" key="7">
    <source>
        <dbReference type="PROSITE" id="PS50850"/>
    </source>
</evidence>
<dbReference type="GO" id="GO:0022857">
    <property type="term" value="F:transmembrane transporter activity"/>
    <property type="evidence" value="ECO:0007669"/>
    <property type="project" value="InterPro"/>
</dbReference>
<dbReference type="InterPro" id="IPR036259">
    <property type="entry name" value="MFS_trans_sf"/>
</dbReference>
<evidence type="ECO:0000256" key="1">
    <source>
        <dbReference type="ARBA" id="ARBA00004141"/>
    </source>
</evidence>
<dbReference type="KEGG" id="bter:100644737"/>
<dbReference type="GO" id="GO:0016020">
    <property type="term" value="C:membrane"/>
    <property type="evidence" value="ECO:0007669"/>
    <property type="project" value="UniProtKB-SubCell"/>
</dbReference>
<feature type="transmembrane region" description="Helical" evidence="6">
    <location>
        <begin position="44"/>
        <end position="66"/>
    </location>
</feature>
<reference evidence="9" key="1">
    <citation type="submission" date="2025-08" db="UniProtKB">
        <authorList>
            <consortium name="RefSeq"/>
        </authorList>
    </citation>
    <scope>IDENTIFICATION</scope>
</reference>
<feature type="compositionally biased region" description="Basic and acidic residues" evidence="5">
    <location>
        <begin position="298"/>
        <end position="308"/>
    </location>
</feature>
<keyword evidence="2 6" id="KW-0812">Transmembrane</keyword>
<feature type="transmembrane region" description="Helical" evidence="6">
    <location>
        <begin position="111"/>
        <end position="130"/>
    </location>
</feature>
<comment type="subcellular location">
    <subcellularLocation>
        <location evidence="1">Membrane</location>
        <topology evidence="1">Multi-pass membrane protein</topology>
    </subcellularLocation>
</comment>
<keyword evidence="3 6" id="KW-1133">Transmembrane helix</keyword>
<feature type="transmembrane region" description="Helical" evidence="6">
    <location>
        <begin position="507"/>
        <end position="526"/>
    </location>
</feature>
<keyword evidence="4 6" id="KW-0472">Membrane</keyword>
<dbReference type="Proteomes" id="UP000835206">
    <property type="component" value="Chromosome 14"/>
</dbReference>
<feature type="transmembrane region" description="Helical" evidence="6">
    <location>
        <begin position="136"/>
        <end position="156"/>
    </location>
</feature>
<dbReference type="SUPFAM" id="SSF103473">
    <property type="entry name" value="MFS general substrate transporter"/>
    <property type="match status" value="1"/>
</dbReference>
<evidence type="ECO:0000256" key="5">
    <source>
        <dbReference type="SAM" id="MobiDB-lite"/>
    </source>
</evidence>
<dbReference type="Pfam" id="PF00083">
    <property type="entry name" value="Sugar_tr"/>
    <property type="match status" value="2"/>
</dbReference>
<dbReference type="RefSeq" id="XP_012171398.2">
    <property type="nucleotide sequence ID" value="XM_012316008.3"/>
</dbReference>
<evidence type="ECO:0000256" key="6">
    <source>
        <dbReference type="SAM" id="Phobius"/>
    </source>
</evidence>
<feature type="region of interest" description="Disordered" evidence="5">
    <location>
        <begin position="257"/>
        <end position="310"/>
    </location>
</feature>
<evidence type="ECO:0000313" key="8">
    <source>
        <dbReference type="Proteomes" id="UP000835206"/>
    </source>
</evidence>
<feature type="transmembrane region" description="Helical" evidence="6">
    <location>
        <begin position="472"/>
        <end position="495"/>
    </location>
</feature>
<dbReference type="InterPro" id="IPR020846">
    <property type="entry name" value="MFS_dom"/>
</dbReference>
<evidence type="ECO:0000256" key="2">
    <source>
        <dbReference type="ARBA" id="ARBA00022692"/>
    </source>
</evidence>
<evidence type="ECO:0000256" key="3">
    <source>
        <dbReference type="ARBA" id="ARBA00022989"/>
    </source>
</evidence>
<gene>
    <name evidence="9" type="primary">LOC100644737</name>
</gene>
<dbReference type="InterPro" id="IPR050549">
    <property type="entry name" value="MFS_Trehalose_Transporter"/>
</dbReference>
<dbReference type="AlphaFoldDB" id="A0A9B2MQA1"/>
<accession>A0A9B2MQA1</accession>
<evidence type="ECO:0000256" key="4">
    <source>
        <dbReference type="ARBA" id="ARBA00023136"/>
    </source>
</evidence>
<dbReference type="InterPro" id="IPR005828">
    <property type="entry name" value="MFS_sugar_transport-like"/>
</dbReference>
<evidence type="ECO:0000313" key="9">
    <source>
        <dbReference type="RefSeq" id="XP_012171398.2"/>
    </source>
</evidence>
<dbReference type="Gene3D" id="1.20.1250.20">
    <property type="entry name" value="MFS general substrate transporter like domains"/>
    <property type="match status" value="2"/>
</dbReference>
<dbReference type="PANTHER" id="PTHR48021:SF46">
    <property type="entry name" value="MAJOR FACILITATOR SUPERFAMILY (MFS) PROFILE DOMAIN-CONTAINING PROTEIN"/>
    <property type="match status" value="1"/>
</dbReference>
<feature type="transmembrane region" description="Helical" evidence="6">
    <location>
        <begin position="340"/>
        <end position="359"/>
    </location>
</feature>